<keyword evidence="5" id="KW-0964">Secreted</keyword>
<keyword evidence="9" id="KW-1185">Reference proteome</keyword>
<keyword evidence="3" id="KW-0175">Coiled coil</keyword>
<dbReference type="GO" id="GO:0007155">
    <property type="term" value="P:cell adhesion"/>
    <property type="evidence" value="ECO:0007669"/>
    <property type="project" value="InterPro"/>
</dbReference>
<dbReference type="Pfam" id="PF02465">
    <property type="entry name" value="FliD_N"/>
    <property type="match status" value="1"/>
</dbReference>
<comment type="caution">
    <text evidence="8">The sequence shown here is derived from an EMBL/GenBank/DDBJ whole genome shotgun (WGS) entry which is preliminary data.</text>
</comment>
<evidence type="ECO:0000256" key="1">
    <source>
        <dbReference type="ARBA" id="ARBA00009764"/>
    </source>
</evidence>
<proteinExistence type="inferred from homology"/>
<feature type="domain" description="Flagellar hook-associated protein 2 N-terminal" evidence="6">
    <location>
        <begin position="8"/>
        <end position="104"/>
    </location>
</feature>
<dbReference type="PANTHER" id="PTHR30288">
    <property type="entry name" value="FLAGELLAR CAP/ASSEMBLY PROTEIN FLID"/>
    <property type="match status" value="1"/>
</dbReference>
<comment type="similarity">
    <text evidence="1 5">Belongs to the FliD family.</text>
</comment>
<dbReference type="Pfam" id="PF07195">
    <property type="entry name" value="FliD_C"/>
    <property type="match status" value="1"/>
</dbReference>
<reference evidence="8 9" key="1">
    <citation type="submission" date="2019-10" db="EMBL/GenBank/DDBJ databases">
        <title>Gracilibacillus salitolerans sp. nov., a moderate halophile isolated from a saline soil in northwest China.</title>
        <authorList>
            <person name="Gan L."/>
        </authorList>
    </citation>
    <scope>NUCLEOTIDE SEQUENCE [LARGE SCALE GENOMIC DNA]</scope>
    <source>
        <strain evidence="8 9">TP2-8</strain>
    </source>
</reference>
<dbReference type="PANTHER" id="PTHR30288:SF0">
    <property type="entry name" value="FLAGELLAR HOOK-ASSOCIATED PROTEIN 2"/>
    <property type="match status" value="1"/>
</dbReference>
<sequence>MRVTGFASGMDIDSMVRDLMKAERMPLQRMEQQKQELEWKRDSYREMNTLLLDFSSKLTQMKLTTNYRARQVSSTNEDAVTATASSAASQTSFSLTKVDQLAKSASWVNEGAISADSTNKIDASKSLINESSKLASPVNWDQGVIKNKTVDIDAATTTVSLGETLKTDSSLSVEVNGKGFKQSTDLANLAENEFYVDYATGDITFADGVLKKGDTVGTQYVTDTNTVAKTISEDVKAIKIGATSIATEDADGNNFADNFNFNYDNTNYKIDLSSQNGEVYTLVDENDPSVSIGKINVATGTIALDAATTAEKDITVDYQQNYTSFGVGANTKDGESYKQFFVTGNQSLNQVVNKVNNADIGVSMMYDSFSDQLTLRRSETGDFVAGEDDISVSGDFIKSTLGFTDAKTNYTEGQNAKFTINDLNTERHSNTFQIDGVTFNLKQTFDGSATGTDQPVTVNVSNDSEAVYDNIVEFVESYNELIETLNGKVTEQYHRDYDPLTDEQKESLSETQQEEWTELAKSGLLKNDAILRDTLTQMRRDFYSPVDNGGSSVINQLSEIGITTTANYMQGGKLEINEAKLKEAIESDPQAVENLFRGDGSEYGDKGIIRRLDETIDGARDRITERAGRATSTNYQFTLGRNLNQIEEQITRFENRLTQVEERYWSQFTAMEQAMQKANQQAAYMQQQLSGMSMR</sequence>
<dbReference type="InterPro" id="IPR040026">
    <property type="entry name" value="FliD"/>
</dbReference>
<feature type="domain" description="Flagellar hook-associated protein 2 C-terminal" evidence="7">
    <location>
        <begin position="413"/>
        <end position="680"/>
    </location>
</feature>
<gene>
    <name evidence="8" type="primary">fliD</name>
    <name evidence="8" type="ORF">GH885_11960</name>
</gene>
<dbReference type="GO" id="GO:0071973">
    <property type="term" value="P:bacterial-type flagellum-dependent cell motility"/>
    <property type="evidence" value="ECO:0007669"/>
    <property type="project" value="TreeGrafter"/>
</dbReference>
<keyword evidence="8" id="KW-0969">Cilium</keyword>
<dbReference type="GO" id="GO:0009421">
    <property type="term" value="C:bacterial-type flagellum filament cap"/>
    <property type="evidence" value="ECO:0007669"/>
    <property type="project" value="InterPro"/>
</dbReference>
<dbReference type="AlphaFoldDB" id="A0A6N7R2J9"/>
<evidence type="ECO:0000256" key="3">
    <source>
        <dbReference type="ARBA" id="ARBA00023054"/>
    </source>
</evidence>
<keyword evidence="8" id="KW-0282">Flagellum</keyword>
<organism evidence="8 9">
    <name type="scientific">Gracilibacillus thailandensis</name>
    <dbReference type="NCBI Taxonomy" id="563735"/>
    <lineage>
        <taxon>Bacteria</taxon>
        <taxon>Bacillati</taxon>
        <taxon>Bacillota</taxon>
        <taxon>Bacilli</taxon>
        <taxon>Bacillales</taxon>
        <taxon>Bacillaceae</taxon>
        <taxon>Gracilibacillus</taxon>
    </lineage>
</organism>
<comment type="subunit">
    <text evidence="2 5">Homopentamer.</text>
</comment>
<comment type="function">
    <text evidence="5">Required for morphogenesis and for the elongation of the flagellar filament by facilitating polymerization of the flagellin monomers at the tip of growing filament. Forms a capping structure, which prevents flagellin subunits (transported through the central channel of the flagellum) from leaking out without polymerization at the distal end.</text>
</comment>
<dbReference type="GO" id="GO:0005576">
    <property type="term" value="C:extracellular region"/>
    <property type="evidence" value="ECO:0007669"/>
    <property type="project" value="UniProtKB-SubCell"/>
</dbReference>
<evidence type="ECO:0000259" key="6">
    <source>
        <dbReference type="Pfam" id="PF02465"/>
    </source>
</evidence>
<evidence type="ECO:0000259" key="7">
    <source>
        <dbReference type="Pfam" id="PF07195"/>
    </source>
</evidence>
<accession>A0A6N7R2J9</accession>
<evidence type="ECO:0000313" key="9">
    <source>
        <dbReference type="Proteomes" id="UP000435187"/>
    </source>
</evidence>
<dbReference type="Proteomes" id="UP000435187">
    <property type="component" value="Unassembled WGS sequence"/>
</dbReference>
<dbReference type="EMBL" id="WJEE01000024">
    <property type="protein sequence ID" value="MRI67049.1"/>
    <property type="molecule type" value="Genomic_DNA"/>
</dbReference>
<evidence type="ECO:0000313" key="8">
    <source>
        <dbReference type="EMBL" id="MRI67049.1"/>
    </source>
</evidence>
<name>A0A6N7R2J9_9BACI</name>
<protein>
    <recommendedName>
        <fullName evidence="5">Flagellar hook-associated protein 2</fullName>
        <shortName evidence="5">HAP2</shortName>
    </recommendedName>
    <alternativeName>
        <fullName evidence="5">Flagellar cap protein</fullName>
    </alternativeName>
</protein>
<dbReference type="GO" id="GO:0009424">
    <property type="term" value="C:bacterial-type flagellum hook"/>
    <property type="evidence" value="ECO:0007669"/>
    <property type="project" value="UniProtKB-UniRule"/>
</dbReference>
<keyword evidence="8" id="KW-0966">Cell projection</keyword>
<comment type="subcellular location">
    <subcellularLocation>
        <location evidence="5">Secreted</location>
    </subcellularLocation>
    <subcellularLocation>
        <location evidence="5">Bacterial flagellum</location>
    </subcellularLocation>
</comment>
<dbReference type="InterPro" id="IPR010809">
    <property type="entry name" value="FliD_C"/>
</dbReference>
<evidence type="ECO:0000256" key="5">
    <source>
        <dbReference type="RuleBase" id="RU362066"/>
    </source>
</evidence>
<evidence type="ECO:0000256" key="2">
    <source>
        <dbReference type="ARBA" id="ARBA00011255"/>
    </source>
</evidence>
<keyword evidence="4 5" id="KW-0975">Bacterial flagellum</keyword>
<dbReference type="InterPro" id="IPR003481">
    <property type="entry name" value="FliD_N"/>
</dbReference>
<evidence type="ECO:0000256" key="4">
    <source>
        <dbReference type="ARBA" id="ARBA00023143"/>
    </source>
</evidence>